<protein>
    <submittedName>
        <fullName evidence="1">Uncharacterized protein</fullName>
    </submittedName>
</protein>
<proteinExistence type="predicted"/>
<reference evidence="1 2" key="1">
    <citation type="submission" date="2022-01" db="EMBL/GenBank/DDBJ databases">
        <authorList>
            <person name="Xiong W."/>
            <person name="Schranz E."/>
        </authorList>
    </citation>
    <scope>NUCLEOTIDE SEQUENCE [LARGE SCALE GENOMIC DNA]</scope>
</reference>
<dbReference type="Proteomes" id="UP001157418">
    <property type="component" value="Unassembled WGS sequence"/>
</dbReference>
<comment type="caution">
    <text evidence="1">The sequence shown here is derived from an EMBL/GenBank/DDBJ whole genome shotgun (WGS) entry which is preliminary data.</text>
</comment>
<name>A0AAU9LCT9_9ASTR</name>
<evidence type="ECO:0000313" key="1">
    <source>
        <dbReference type="EMBL" id="CAH1412162.1"/>
    </source>
</evidence>
<sequence length="68" mass="7835">MLQTWHVSTPRPIASKLAADTPFITGQFGGGKVEYAADDIDEIHEEWSEFVKGFIYRWYFVSAKQYFG</sequence>
<gene>
    <name evidence="1" type="ORF">LVIROSA_LOCUS196</name>
</gene>
<keyword evidence="2" id="KW-1185">Reference proteome</keyword>
<accession>A0AAU9LCT9</accession>
<dbReference type="AlphaFoldDB" id="A0AAU9LCT9"/>
<evidence type="ECO:0000313" key="2">
    <source>
        <dbReference type="Proteomes" id="UP001157418"/>
    </source>
</evidence>
<organism evidence="1 2">
    <name type="scientific">Lactuca virosa</name>
    <dbReference type="NCBI Taxonomy" id="75947"/>
    <lineage>
        <taxon>Eukaryota</taxon>
        <taxon>Viridiplantae</taxon>
        <taxon>Streptophyta</taxon>
        <taxon>Embryophyta</taxon>
        <taxon>Tracheophyta</taxon>
        <taxon>Spermatophyta</taxon>
        <taxon>Magnoliopsida</taxon>
        <taxon>eudicotyledons</taxon>
        <taxon>Gunneridae</taxon>
        <taxon>Pentapetalae</taxon>
        <taxon>asterids</taxon>
        <taxon>campanulids</taxon>
        <taxon>Asterales</taxon>
        <taxon>Asteraceae</taxon>
        <taxon>Cichorioideae</taxon>
        <taxon>Cichorieae</taxon>
        <taxon>Lactucinae</taxon>
        <taxon>Lactuca</taxon>
    </lineage>
</organism>
<dbReference type="EMBL" id="CAKMRJ010000001">
    <property type="protein sequence ID" value="CAH1412162.1"/>
    <property type="molecule type" value="Genomic_DNA"/>
</dbReference>